<keyword evidence="2" id="KW-1185">Reference proteome</keyword>
<organism evidence="1 2">
    <name type="scientific">Nonomuraea guangzhouensis</name>
    <dbReference type="NCBI Taxonomy" id="1291555"/>
    <lineage>
        <taxon>Bacteria</taxon>
        <taxon>Bacillati</taxon>
        <taxon>Actinomycetota</taxon>
        <taxon>Actinomycetes</taxon>
        <taxon>Streptosporangiales</taxon>
        <taxon>Streptosporangiaceae</taxon>
        <taxon>Nonomuraea</taxon>
    </lineage>
</organism>
<proteinExistence type="predicted"/>
<name>A0ABW4GB05_9ACTN</name>
<sequence length="202" mass="21931">MYSFPRFAAPGPAHVARLVRENPFALVITATGGVPVATHVPVIVESGGEPTFVGATLLGHMAKVNPQWHAWDLRRTEALVVFSAAHGYVSPTSYAVDPAVPTWDYAAVHLTGLIEPHPDPLDVVRRTVAAMESARMPSWRPSPASEEVFARIVSGVAAFRVRVTAEQSVFKLSQDKDDEQRHRVHRDAGAAVAALMDKVDPR</sequence>
<dbReference type="PIRSF" id="PIRSF010372">
    <property type="entry name" value="PaiB"/>
    <property type="match status" value="1"/>
</dbReference>
<evidence type="ECO:0000313" key="2">
    <source>
        <dbReference type="Proteomes" id="UP001597097"/>
    </source>
</evidence>
<dbReference type="PANTHER" id="PTHR35802">
    <property type="entry name" value="PROTEASE SYNTHASE AND SPORULATION PROTEIN PAI 2"/>
    <property type="match status" value="1"/>
</dbReference>
<dbReference type="EMBL" id="JBHUCM010000017">
    <property type="protein sequence ID" value="MFD1539488.1"/>
    <property type="molecule type" value="Genomic_DNA"/>
</dbReference>
<dbReference type="Proteomes" id="UP001597097">
    <property type="component" value="Unassembled WGS sequence"/>
</dbReference>
<gene>
    <name evidence="1" type="ORF">ACFSJ0_20705</name>
</gene>
<dbReference type="Pfam" id="PF04299">
    <property type="entry name" value="FMN_bind_2"/>
    <property type="match status" value="1"/>
</dbReference>
<reference evidence="2" key="1">
    <citation type="journal article" date="2019" name="Int. J. Syst. Evol. Microbiol.">
        <title>The Global Catalogue of Microorganisms (GCM) 10K type strain sequencing project: providing services to taxonomists for standard genome sequencing and annotation.</title>
        <authorList>
            <consortium name="The Broad Institute Genomics Platform"/>
            <consortium name="The Broad Institute Genome Sequencing Center for Infectious Disease"/>
            <person name="Wu L."/>
            <person name="Ma J."/>
        </authorList>
    </citation>
    <scope>NUCLEOTIDE SEQUENCE [LARGE SCALE GENOMIC DNA]</scope>
    <source>
        <strain evidence="2">CGMCC 1.15399</strain>
    </source>
</reference>
<comment type="caution">
    <text evidence="1">The sequence shown here is derived from an EMBL/GenBank/DDBJ whole genome shotgun (WGS) entry which is preliminary data.</text>
</comment>
<accession>A0ABW4GB05</accession>
<dbReference type="RefSeq" id="WP_219535126.1">
    <property type="nucleotide sequence ID" value="NZ_JAHKRM010000025.1"/>
</dbReference>
<dbReference type="PANTHER" id="PTHR35802:SF1">
    <property type="entry name" value="PROTEASE SYNTHASE AND SPORULATION PROTEIN PAI 2"/>
    <property type="match status" value="1"/>
</dbReference>
<protein>
    <submittedName>
        <fullName evidence="1">FMN-binding negative transcriptional regulator</fullName>
    </submittedName>
</protein>
<evidence type="ECO:0000313" key="1">
    <source>
        <dbReference type="EMBL" id="MFD1539488.1"/>
    </source>
</evidence>
<dbReference type="InterPro" id="IPR007396">
    <property type="entry name" value="TR_PAI2-type"/>
</dbReference>